<evidence type="ECO:0000313" key="6">
    <source>
        <dbReference type="EMBL" id="KJY72815.1"/>
    </source>
</evidence>
<evidence type="ECO:0000256" key="1">
    <source>
        <dbReference type="ARBA" id="ARBA00004651"/>
    </source>
</evidence>
<dbReference type="GO" id="GO:0015171">
    <property type="term" value="F:amino acid transmembrane transporter activity"/>
    <property type="evidence" value="ECO:0007669"/>
    <property type="project" value="TreeGrafter"/>
</dbReference>
<dbReference type="PANTHER" id="PTHR30086:SF20">
    <property type="entry name" value="ARGININE EXPORTER PROTEIN ARGO-RELATED"/>
    <property type="match status" value="1"/>
</dbReference>
<dbReference type="GO" id="GO:0005886">
    <property type="term" value="C:plasma membrane"/>
    <property type="evidence" value="ECO:0007669"/>
    <property type="project" value="UniProtKB-SubCell"/>
</dbReference>
<dbReference type="Pfam" id="PF01810">
    <property type="entry name" value="LysE"/>
    <property type="match status" value="1"/>
</dbReference>
<proteinExistence type="predicted"/>
<keyword evidence="4" id="KW-1133">Transmembrane helix</keyword>
<sequence>MLQHTDMLAYIMTCLIAAGTPGPGTLAVINSSIIKGTKRTIPLMCGIITGMALVATATIFGLSAIILSSQSLFKAVQFIGTGYIFYLGIVSLLRSHPSEGDDAPQTTHRTTVFTSGVVLSVFNPKTIVFFVALLPAFINTEANSLQTGIELTVILLLCTFSVHLIYAFAGSYAAQFIKAKTHWIEVATGLLFIALAIFMLINTF</sequence>
<evidence type="ECO:0000256" key="3">
    <source>
        <dbReference type="ARBA" id="ARBA00022692"/>
    </source>
</evidence>
<keyword evidence="2" id="KW-1003">Cell membrane</keyword>
<dbReference type="EMBL" id="JXXR01000012">
    <property type="protein sequence ID" value="KJY72815.1"/>
    <property type="molecule type" value="Genomic_DNA"/>
</dbReference>
<dbReference type="PANTHER" id="PTHR30086">
    <property type="entry name" value="ARGININE EXPORTER PROTEIN ARGO"/>
    <property type="match status" value="1"/>
</dbReference>
<dbReference type="AlphaFoldDB" id="A0A837G8S4"/>
<comment type="subcellular location">
    <subcellularLocation>
        <location evidence="1">Cell membrane</location>
        <topology evidence="1">Multi-pass membrane protein</topology>
    </subcellularLocation>
</comment>
<organism evidence="6">
    <name type="scientific">Vibrio coralliilyticus</name>
    <dbReference type="NCBI Taxonomy" id="190893"/>
    <lineage>
        <taxon>Bacteria</taxon>
        <taxon>Pseudomonadati</taxon>
        <taxon>Pseudomonadota</taxon>
        <taxon>Gammaproteobacteria</taxon>
        <taxon>Vibrionales</taxon>
        <taxon>Vibrionaceae</taxon>
        <taxon>Vibrio</taxon>
    </lineage>
</organism>
<evidence type="ECO:0000256" key="5">
    <source>
        <dbReference type="ARBA" id="ARBA00023136"/>
    </source>
</evidence>
<evidence type="ECO:0000256" key="2">
    <source>
        <dbReference type="ARBA" id="ARBA00022475"/>
    </source>
</evidence>
<dbReference type="InterPro" id="IPR001123">
    <property type="entry name" value="LeuE-type"/>
</dbReference>
<name>A0A837G8S4_9VIBR</name>
<reference evidence="6" key="1">
    <citation type="journal article" date="2015" name="BMC Genomics">
        <title>Genome mining reveals unlocked bioactive potential of marine Gram-negative bacteria.</title>
        <authorList>
            <person name="Machado H."/>
            <person name="Sonnenschein E.C."/>
            <person name="Melchiorsen J."/>
            <person name="Gram L."/>
        </authorList>
    </citation>
    <scope>NUCLEOTIDE SEQUENCE</scope>
    <source>
        <strain evidence="6">S2052</strain>
    </source>
</reference>
<keyword evidence="5" id="KW-0472">Membrane</keyword>
<accession>A0A837G8S4</accession>
<evidence type="ECO:0000256" key="4">
    <source>
        <dbReference type="ARBA" id="ARBA00022989"/>
    </source>
</evidence>
<dbReference type="RefSeq" id="WP_045985997.1">
    <property type="nucleotide sequence ID" value="NZ_CP063052.1"/>
</dbReference>
<comment type="caution">
    <text evidence="6">The sequence shown here is derived from an EMBL/GenBank/DDBJ whole genome shotgun (WGS) entry which is preliminary data.</text>
</comment>
<gene>
    <name evidence="6" type="ORF">TW71_11635</name>
</gene>
<protein>
    <submittedName>
        <fullName evidence="6">Lysine exporter protein (LYSE/YGGA)</fullName>
    </submittedName>
</protein>
<keyword evidence="3" id="KW-0812">Transmembrane</keyword>
<dbReference type="PIRSF" id="PIRSF006324">
    <property type="entry name" value="LeuE"/>
    <property type="match status" value="1"/>
</dbReference>